<dbReference type="InterPro" id="IPR009909">
    <property type="entry name" value="Nmi/IFP35_dom"/>
</dbReference>
<keyword evidence="1" id="KW-0175">Coiled coil</keyword>
<dbReference type="Gene3D" id="3.30.70.330">
    <property type="match status" value="1"/>
</dbReference>
<dbReference type="GO" id="GO:0005634">
    <property type="term" value="C:nucleus"/>
    <property type="evidence" value="ECO:0007669"/>
    <property type="project" value="TreeGrafter"/>
</dbReference>
<feature type="coiled-coil region" evidence="1">
    <location>
        <begin position="21"/>
        <end position="122"/>
    </location>
</feature>
<dbReference type="PANTHER" id="PTHR15225:SF1">
    <property type="entry name" value="INTERFERON-INDUCED 35 KDA PROTEIN"/>
    <property type="match status" value="1"/>
</dbReference>
<evidence type="ECO:0000256" key="1">
    <source>
        <dbReference type="SAM" id="Coils"/>
    </source>
</evidence>
<feature type="domain" description="NID" evidence="2">
    <location>
        <begin position="283"/>
        <end position="363"/>
    </location>
</feature>
<reference evidence="3 4" key="1">
    <citation type="submission" date="2019-08" db="EMBL/GenBank/DDBJ databases">
        <title>A chromosome-level genome assembly, high-density linkage maps, and genome scans reveal the genomic architecture of hybrid incompatibilities underlying speciation via character displacement in darters (Percidae: Etheostominae).</title>
        <authorList>
            <person name="Moran R.L."/>
            <person name="Catchen J.M."/>
            <person name="Fuller R.C."/>
        </authorList>
    </citation>
    <scope>NUCLEOTIDE SEQUENCE [LARGE SCALE GENOMIC DNA]</scope>
    <source>
        <strain evidence="3">EspeVRDwgs_2016</strain>
        <tissue evidence="3">Muscle</tissue>
    </source>
</reference>
<dbReference type="InterPro" id="IPR012677">
    <property type="entry name" value="Nucleotide-bd_a/b_plait_sf"/>
</dbReference>
<sequence length="387" mass="43596">MSSDEDFSLVLADPQPLENTLEGIKASITRYKKKHEQLIQEQQELAASRDDRRDMTEKCKKRSIKLTQDLKEDQRSYKEQIENEKAKLNLMEQEESELLKEIQKVEEALKEEEAKKDHLKQQSDVFTAVPEREVVFAGSTESEDAAEPFEMKPRVVYPMEGGTVLITFEEEVVAKKILAMKKHQVDLGGECSITVEARPVQLMLPTLVEIDSEVSAQHVLVSNLPEMDTETLLNKLEIHFSKSKHGGGEVESCEMLPDSGTVVIAFVDKHSEQAPLMEPVLLSVARGLTDTEHHDVKLHQKTHRVRVTPFLNGKITNLKTKMSACPRTVLLTGVPDLMERETLQDLLEIHFQKSGNGGGEIEAFLYNPLGQHTSALFEGVSSDQKEE</sequence>
<dbReference type="Proteomes" id="UP000327493">
    <property type="component" value="Chromosome 15"/>
</dbReference>
<organism evidence="3 4">
    <name type="scientific">Etheostoma spectabile</name>
    <name type="common">orangethroat darter</name>
    <dbReference type="NCBI Taxonomy" id="54343"/>
    <lineage>
        <taxon>Eukaryota</taxon>
        <taxon>Metazoa</taxon>
        <taxon>Chordata</taxon>
        <taxon>Craniata</taxon>
        <taxon>Vertebrata</taxon>
        <taxon>Euteleostomi</taxon>
        <taxon>Actinopterygii</taxon>
        <taxon>Neopterygii</taxon>
        <taxon>Teleostei</taxon>
        <taxon>Neoteleostei</taxon>
        <taxon>Acanthomorphata</taxon>
        <taxon>Eupercaria</taxon>
        <taxon>Perciformes</taxon>
        <taxon>Percoidei</taxon>
        <taxon>Percidae</taxon>
        <taxon>Etheostomatinae</taxon>
        <taxon>Etheostoma</taxon>
    </lineage>
</organism>
<evidence type="ECO:0000259" key="2">
    <source>
        <dbReference type="Pfam" id="PF07292"/>
    </source>
</evidence>
<dbReference type="EMBL" id="VOFY01000015">
    <property type="protein sequence ID" value="KAA8585483.1"/>
    <property type="molecule type" value="Genomic_DNA"/>
</dbReference>
<accession>A0A5J5CX68</accession>
<evidence type="ECO:0000313" key="4">
    <source>
        <dbReference type="Proteomes" id="UP000327493"/>
    </source>
</evidence>
<proteinExistence type="predicted"/>
<protein>
    <recommendedName>
        <fullName evidence="2">NID domain-containing protein</fullName>
    </recommendedName>
</protein>
<keyword evidence="4" id="KW-1185">Reference proteome</keyword>
<evidence type="ECO:0000313" key="3">
    <source>
        <dbReference type="EMBL" id="KAA8585483.1"/>
    </source>
</evidence>
<name>A0A5J5CX68_9PERO</name>
<dbReference type="Pfam" id="PF07292">
    <property type="entry name" value="NID"/>
    <property type="match status" value="2"/>
</dbReference>
<comment type="caution">
    <text evidence="3">The sequence shown here is derived from an EMBL/GenBank/DDBJ whole genome shotgun (WGS) entry which is preliminary data.</text>
</comment>
<feature type="domain" description="NID" evidence="2">
    <location>
        <begin position="164"/>
        <end position="252"/>
    </location>
</feature>
<dbReference type="PANTHER" id="PTHR15225">
    <property type="entry name" value="INTERFERON-INDUCED PROTEIN 35/NMI N-MYC/STAT INTERACTING PROTEIN"/>
    <property type="match status" value="1"/>
</dbReference>
<dbReference type="AlphaFoldDB" id="A0A5J5CX68"/>
<gene>
    <name evidence="3" type="ORF">FQN60_004177</name>
</gene>